<organism evidence="2 3">
    <name type="scientific">Kitasatospora cathayae</name>
    <dbReference type="NCBI Taxonomy" id="3004092"/>
    <lineage>
        <taxon>Bacteria</taxon>
        <taxon>Bacillati</taxon>
        <taxon>Actinomycetota</taxon>
        <taxon>Actinomycetes</taxon>
        <taxon>Kitasatosporales</taxon>
        <taxon>Streptomycetaceae</taxon>
        <taxon>Kitasatospora</taxon>
    </lineage>
</organism>
<keyword evidence="1" id="KW-0472">Membrane</keyword>
<proteinExistence type="predicted"/>
<keyword evidence="2" id="KW-0614">Plasmid</keyword>
<name>A0ABY7QIJ2_9ACTN</name>
<sequence length="155" mass="16531">MEELTTLATFGSTWAVLAVGHNVADHVFGQSDHQAANKGAPTAEDVAAGVSPRRGWAACLAHVGQYHLVLAALLALVWLFIPLPLSMTGLAAGFAWSAATHAVLDRRWPVRWLLQRTGSPDFAELRTAGLNGMYLADQALHSVALLVSALLITRL</sequence>
<dbReference type="EMBL" id="CP115451">
    <property type="protein sequence ID" value="WBP92065.1"/>
    <property type="molecule type" value="Genomic_DNA"/>
</dbReference>
<reference evidence="2 3" key="1">
    <citation type="submission" date="2022-12" db="EMBL/GenBank/DDBJ databases">
        <title>HUAS 3-15.</title>
        <authorList>
            <person name="Mo P."/>
        </authorList>
    </citation>
    <scope>NUCLEOTIDE SEQUENCE [LARGE SCALE GENOMIC DNA]</scope>
    <source>
        <strain evidence="2 3">HUAS 3-15</strain>
        <plasmid evidence="2 3">punmamed2</plasmid>
    </source>
</reference>
<feature type="transmembrane region" description="Helical" evidence="1">
    <location>
        <begin position="63"/>
        <end position="81"/>
    </location>
</feature>
<keyword evidence="3" id="KW-1185">Reference proteome</keyword>
<geneLocation type="plasmid" evidence="2 3">
    <name>punmamed2</name>
</geneLocation>
<keyword evidence="1" id="KW-1133">Transmembrane helix</keyword>
<gene>
    <name evidence="2" type="ORF">O1G21_40140</name>
</gene>
<dbReference type="Proteomes" id="UP001212821">
    <property type="component" value="Plasmid punmamed2"/>
</dbReference>
<keyword evidence="1" id="KW-0812">Transmembrane</keyword>
<accession>A0ABY7QIJ2</accession>
<evidence type="ECO:0000256" key="1">
    <source>
        <dbReference type="SAM" id="Phobius"/>
    </source>
</evidence>
<protein>
    <recommendedName>
        <fullName evidence="4">DUF3307 domain-containing protein</fullName>
    </recommendedName>
</protein>
<evidence type="ECO:0000313" key="2">
    <source>
        <dbReference type="EMBL" id="WBP92065.1"/>
    </source>
</evidence>
<evidence type="ECO:0000313" key="3">
    <source>
        <dbReference type="Proteomes" id="UP001212821"/>
    </source>
</evidence>
<evidence type="ECO:0008006" key="4">
    <source>
        <dbReference type="Google" id="ProtNLM"/>
    </source>
</evidence>